<dbReference type="InterPro" id="IPR051161">
    <property type="entry name" value="Mannose-6P_isomerase_type2"/>
</dbReference>
<reference evidence="3" key="1">
    <citation type="submission" date="2009-12" db="EMBL/GenBank/DDBJ databases">
        <title>Complete sequence of Treponema azotonutricium strain ZAS-9.</title>
        <authorList>
            <person name="Tetu S.G."/>
            <person name="Matson E."/>
            <person name="Ren Q."/>
            <person name="Seshadri R."/>
            <person name="Elbourne L."/>
            <person name="Hassan K.A."/>
            <person name="Durkin A."/>
            <person name="Radune D."/>
            <person name="Mohamoud Y."/>
            <person name="Shay R."/>
            <person name="Jin S."/>
            <person name="Zhang X."/>
            <person name="Lucey K."/>
            <person name="Ballor N.R."/>
            <person name="Ottesen E."/>
            <person name="Rosenthal R."/>
            <person name="Allen A."/>
            <person name="Leadbetter J.R."/>
            <person name="Paulsen I.T."/>
        </authorList>
    </citation>
    <scope>NUCLEOTIDE SEQUENCE [LARGE SCALE GENOMIC DNA]</scope>
    <source>
        <strain evidence="3">ATCC BAA-888 / DSM 13862 / ZAS-9</strain>
    </source>
</reference>
<dbReference type="KEGG" id="taz:TREAZ_3149"/>
<gene>
    <name evidence="2" type="ordered locus">TREAZ_3149</name>
</gene>
<keyword evidence="2" id="KW-0808">Transferase</keyword>
<dbReference type="HOGENOM" id="CLU_035527_0_1_12"/>
<organism evidence="2 3">
    <name type="scientific">Leadbettera azotonutricia (strain ATCC BAA-888 / DSM 13862 / ZAS-9)</name>
    <name type="common">Treponema azotonutricium</name>
    <dbReference type="NCBI Taxonomy" id="545695"/>
    <lineage>
        <taxon>Bacteria</taxon>
        <taxon>Pseudomonadati</taxon>
        <taxon>Spirochaetota</taxon>
        <taxon>Spirochaetia</taxon>
        <taxon>Spirochaetales</taxon>
        <taxon>Breznakiellaceae</taxon>
        <taxon>Leadbettera</taxon>
    </lineage>
</organism>
<dbReference type="PANTHER" id="PTHR46390">
    <property type="entry name" value="MANNOSE-1-PHOSPHATE GUANYLYLTRANSFERASE"/>
    <property type="match status" value="1"/>
</dbReference>
<dbReference type="Proteomes" id="UP000009222">
    <property type="component" value="Chromosome"/>
</dbReference>
<evidence type="ECO:0000313" key="2">
    <source>
        <dbReference type="EMBL" id="AEF80408.1"/>
    </source>
</evidence>
<dbReference type="eggNOG" id="COG0836">
    <property type="taxonomic scope" value="Bacteria"/>
</dbReference>
<evidence type="ECO:0000259" key="1">
    <source>
        <dbReference type="Pfam" id="PF00483"/>
    </source>
</evidence>
<keyword evidence="2" id="KW-0548">Nucleotidyltransferase</keyword>
<name>F5Y9X0_LEAAZ</name>
<dbReference type="InterPro" id="IPR049577">
    <property type="entry name" value="GMPP_N"/>
</dbReference>
<dbReference type="Pfam" id="PF00483">
    <property type="entry name" value="NTP_transferase"/>
    <property type="match status" value="1"/>
</dbReference>
<dbReference type="Gene3D" id="3.90.550.10">
    <property type="entry name" value="Spore Coat Polysaccharide Biosynthesis Protein SpsA, Chain A"/>
    <property type="match status" value="1"/>
</dbReference>
<dbReference type="InterPro" id="IPR005835">
    <property type="entry name" value="NTP_transferase_dom"/>
</dbReference>
<reference evidence="2 3" key="2">
    <citation type="journal article" date="2011" name="ISME J.">
        <title>RNA-seq reveals cooperative metabolic interactions between two termite-gut spirochete species in co-culture.</title>
        <authorList>
            <person name="Rosenthal A.Z."/>
            <person name="Matson E.G."/>
            <person name="Eldar A."/>
            <person name="Leadbetter J.R."/>
        </authorList>
    </citation>
    <scope>NUCLEOTIDE SEQUENCE [LARGE SCALE GENOMIC DNA]</scope>
    <source>
        <strain evidence="3">ATCC BAA-888 / DSM 13862 / ZAS-9</strain>
    </source>
</reference>
<accession>F5Y9X0</accession>
<dbReference type="GO" id="GO:0004475">
    <property type="term" value="F:mannose-1-phosphate guanylyltransferase (GTP) activity"/>
    <property type="evidence" value="ECO:0007669"/>
    <property type="project" value="InterPro"/>
</dbReference>
<proteinExistence type="predicted"/>
<keyword evidence="3" id="KW-1185">Reference proteome</keyword>
<dbReference type="AlphaFoldDB" id="F5Y9X0"/>
<dbReference type="SUPFAM" id="SSF159283">
    <property type="entry name" value="Guanosine diphospho-D-mannose pyrophosphorylase/mannose-6-phosphate isomerase linker domain"/>
    <property type="match status" value="1"/>
</dbReference>
<dbReference type="GO" id="GO:0008928">
    <property type="term" value="F:mannose-1-phosphate guanylyltransferase (GDP) activity"/>
    <property type="evidence" value="ECO:0007669"/>
    <property type="project" value="UniProtKB-EC"/>
</dbReference>
<protein>
    <submittedName>
        <fullName evidence="2">Mannose-1-phosphate guanylyltransferase [GDP] (GDP-mannose pyrophosphorylase) (GMP)</fullName>
        <ecNumber evidence="2">2.7.7.22</ecNumber>
    </submittedName>
</protein>
<dbReference type="EC" id="2.7.7.22" evidence="2"/>
<dbReference type="PANTHER" id="PTHR46390:SF1">
    <property type="entry name" value="MANNOSE-1-PHOSPHATE GUANYLYLTRANSFERASE"/>
    <property type="match status" value="1"/>
</dbReference>
<dbReference type="InParanoid" id="F5Y9X0"/>
<evidence type="ECO:0000313" key="3">
    <source>
        <dbReference type="Proteomes" id="UP000009222"/>
    </source>
</evidence>
<dbReference type="InterPro" id="IPR029044">
    <property type="entry name" value="Nucleotide-diphossugar_trans"/>
</dbReference>
<sequence>MFNDCIIMAGGSGTRLWPASTSKKPKQFLPAPPDKSFFASSVERALVVTDPAHGRVIIIAGKSHVNLIAEACADFSPQEKKRLVLIPEPAAKNTAPAIACGILYADWEGGGQERNILVLTCDHIISPLSVFKANAAAAAAFAQQDKLVVFGIQPHSPDTGYGYIETSQLLSGFNIQDKGRRHYEPEVFKASAFREKPDRKTAERYVKAGNFYWNSGMFAFSSKFMIDEFRKNAPEVLAPFSKLMAPEDQEYRKLKGLRILSEWMDLDKAYSKTKSISFDYAIAEKCSQTVMVKADFKWRDVGSWDEYARMLQTQIPKNQTAADKEADIFRVGSESTFVDSDIPVALCGAEDLIVVVRSGRDGNPPAVLIAKKGETQKVKEVVEKIKASGRKDLL</sequence>
<dbReference type="STRING" id="545695.TREAZ_3149"/>
<dbReference type="CDD" id="cd02509">
    <property type="entry name" value="GDP-M1P_Guanylyltransferase"/>
    <property type="match status" value="1"/>
</dbReference>
<dbReference type="OrthoDB" id="9806359at2"/>
<dbReference type="RefSeq" id="WP_015712410.1">
    <property type="nucleotide sequence ID" value="NC_015577.1"/>
</dbReference>
<dbReference type="SUPFAM" id="SSF53448">
    <property type="entry name" value="Nucleotide-diphospho-sugar transferases"/>
    <property type="match status" value="1"/>
</dbReference>
<dbReference type="GO" id="GO:0009298">
    <property type="term" value="P:GDP-mannose biosynthetic process"/>
    <property type="evidence" value="ECO:0007669"/>
    <property type="project" value="TreeGrafter"/>
</dbReference>
<feature type="domain" description="Nucleotidyl transferase" evidence="1">
    <location>
        <begin position="6"/>
        <end position="310"/>
    </location>
</feature>
<dbReference type="EMBL" id="CP001841">
    <property type="protein sequence ID" value="AEF80408.1"/>
    <property type="molecule type" value="Genomic_DNA"/>
</dbReference>